<evidence type="ECO:0000256" key="2">
    <source>
        <dbReference type="ARBA" id="ARBA00023125"/>
    </source>
</evidence>
<dbReference type="PANTHER" id="PTHR30136">
    <property type="entry name" value="HELIX-TURN-HELIX TRANSCRIPTIONAL REGULATOR, ICLR FAMILY"/>
    <property type="match status" value="1"/>
</dbReference>
<dbReference type="RefSeq" id="WP_051618663.1">
    <property type="nucleotide sequence ID" value="NZ_ARYK01000008.1"/>
</dbReference>
<dbReference type="PROSITE" id="PS51078">
    <property type="entry name" value="ICLR_ED"/>
    <property type="match status" value="1"/>
</dbReference>
<dbReference type="SUPFAM" id="SSF46785">
    <property type="entry name" value="Winged helix' DNA-binding domain"/>
    <property type="match status" value="1"/>
</dbReference>
<dbReference type="InterPro" id="IPR014757">
    <property type="entry name" value="Tscrpt_reg_IclR_C"/>
</dbReference>
<feature type="domain" description="IclR-ED" evidence="5">
    <location>
        <begin position="82"/>
        <end position="270"/>
    </location>
</feature>
<name>A0A059FGB7_9PROT</name>
<dbReference type="SUPFAM" id="SSF55781">
    <property type="entry name" value="GAF domain-like"/>
    <property type="match status" value="1"/>
</dbReference>
<dbReference type="Gene3D" id="1.10.10.10">
    <property type="entry name" value="Winged helix-like DNA-binding domain superfamily/Winged helix DNA-binding domain"/>
    <property type="match status" value="1"/>
</dbReference>
<dbReference type="EMBL" id="ARYK01000008">
    <property type="protein sequence ID" value="KCZ89523.1"/>
    <property type="molecule type" value="Genomic_DNA"/>
</dbReference>
<keyword evidence="1" id="KW-0805">Transcription regulation</keyword>
<accession>A0A059FGB7</accession>
<dbReference type="InterPro" id="IPR005471">
    <property type="entry name" value="Tscrpt_reg_IclR_N"/>
</dbReference>
<evidence type="ECO:0000256" key="3">
    <source>
        <dbReference type="ARBA" id="ARBA00023163"/>
    </source>
</evidence>
<keyword evidence="2" id="KW-0238">DNA-binding</keyword>
<dbReference type="GO" id="GO:0003677">
    <property type="term" value="F:DNA binding"/>
    <property type="evidence" value="ECO:0007669"/>
    <property type="project" value="UniProtKB-KW"/>
</dbReference>
<evidence type="ECO:0000259" key="4">
    <source>
        <dbReference type="PROSITE" id="PS51077"/>
    </source>
</evidence>
<evidence type="ECO:0000313" key="6">
    <source>
        <dbReference type="EMBL" id="KCZ89523.1"/>
    </source>
</evidence>
<keyword evidence="3" id="KW-0804">Transcription</keyword>
<organism evidence="6 7">
    <name type="scientific">Hyphomonas johnsonii MHS-2</name>
    <dbReference type="NCBI Taxonomy" id="1280950"/>
    <lineage>
        <taxon>Bacteria</taxon>
        <taxon>Pseudomonadati</taxon>
        <taxon>Pseudomonadota</taxon>
        <taxon>Alphaproteobacteria</taxon>
        <taxon>Hyphomonadales</taxon>
        <taxon>Hyphomonadaceae</taxon>
        <taxon>Hyphomonas</taxon>
    </lineage>
</organism>
<dbReference type="Pfam" id="PF01614">
    <property type="entry name" value="IclR_C"/>
    <property type="match status" value="1"/>
</dbReference>
<dbReference type="GO" id="GO:0003700">
    <property type="term" value="F:DNA-binding transcription factor activity"/>
    <property type="evidence" value="ECO:0007669"/>
    <property type="project" value="TreeGrafter"/>
</dbReference>
<dbReference type="GO" id="GO:0045892">
    <property type="term" value="P:negative regulation of DNA-templated transcription"/>
    <property type="evidence" value="ECO:0007669"/>
    <property type="project" value="TreeGrafter"/>
</dbReference>
<feature type="domain" description="HTH iclR-type" evidence="4">
    <location>
        <begin position="20"/>
        <end position="81"/>
    </location>
</feature>
<dbReference type="PANTHER" id="PTHR30136:SF23">
    <property type="entry name" value="DNA-BINDING TRANSCRIPTIONAL ACTIVATOR MHPR"/>
    <property type="match status" value="1"/>
</dbReference>
<dbReference type="InterPro" id="IPR050707">
    <property type="entry name" value="HTH_MetabolicPath_Reg"/>
</dbReference>
<evidence type="ECO:0000259" key="5">
    <source>
        <dbReference type="PROSITE" id="PS51078"/>
    </source>
</evidence>
<dbReference type="InterPro" id="IPR029016">
    <property type="entry name" value="GAF-like_dom_sf"/>
</dbReference>
<proteinExistence type="predicted"/>
<dbReference type="STRING" id="1280950.HJO_14937"/>
<keyword evidence="7" id="KW-1185">Reference proteome</keyword>
<dbReference type="PATRIC" id="fig|1280950.3.peg.2999"/>
<gene>
    <name evidence="6" type="ORF">HJO_14937</name>
</gene>
<dbReference type="eggNOG" id="COG1414">
    <property type="taxonomic scope" value="Bacteria"/>
</dbReference>
<dbReference type="Gene3D" id="3.30.450.40">
    <property type="match status" value="1"/>
</dbReference>
<dbReference type="PROSITE" id="PS51077">
    <property type="entry name" value="HTH_ICLR"/>
    <property type="match status" value="1"/>
</dbReference>
<dbReference type="InterPro" id="IPR036388">
    <property type="entry name" value="WH-like_DNA-bd_sf"/>
</dbReference>
<protein>
    <submittedName>
        <fullName evidence="6">IclR family transcriptional regulator</fullName>
    </submittedName>
</protein>
<dbReference type="Proteomes" id="UP000025171">
    <property type="component" value="Unassembled WGS sequence"/>
</dbReference>
<dbReference type="AlphaFoldDB" id="A0A059FGB7"/>
<reference evidence="6 7" key="1">
    <citation type="journal article" date="2014" name="Antonie Van Leeuwenhoek">
        <title>Hyphomonas beringensis sp. nov. and Hyphomonas chukchiensis sp. nov., isolated from surface seawater of the Bering Sea and Chukchi Sea.</title>
        <authorList>
            <person name="Li C."/>
            <person name="Lai Q."/>
            <person name="Li G."/>
            <person name="Dong C."/>
            <person name="Wang J."/>
            <person name="Liao Y."/>
            <person name="Shao Z."/>
        </authorList>
    </citation>
    <scope>NUCLEOTIDE SEQUENCE [LARGE SCALE GENOMIC DNA]</scope>
    <source>
        <strain evidence="6 7">MHS-2</strain>
    </source>
</reference>
<evidence type="ECO:0000313" key="7">
    <source>
        <dbReference type="Proteomes" id="UP000025171"/>
    </source>
</evidence>
<evidence type="ECO:0000256" key="1">
    <source>
        <dbReference type="ARBA" id="ARBA00023015"/>
    </source>
</evidence>
<comment type="caution">
    <text evidence="6">The sequence shown here is derived from an EMBL/GenBank/DDBJ whole genome shotgun (WGS) entry which is preliminary data.</text>
</comment>
<dbReference type="OrthoDB" id="9807558at2"/>
<dbReference type="SMART" id="SM00346">
    <property type="entry name" value="HTH_ICLR"/>
    <property type="match status" value="1"/>
</dbReference>
<dbReference type="InterPro" id="IPR036390">
    <property type="entry name" value="WH_DNA-bd_sf"/>
</dbReference>
<dbReference type="Pfam" id="PF09339">
    <property type="entry name" value="HTH_IclR"/>
    <property type="match status" value="1"/>
</dbReference>
<sequence length="273" mass="30166">MPQIDPGTESDEVSPKGIPIRSISRALKIIQIINRAGSISMMEIARKSELPYPSACRIVQTLVHEGMIEREPARKNYRPAPPVQSLSYGYQDENELVRLARPFIVELTNQLGWPVSIVTRVGNQMILRDSTHALTSLTFASYYPGYSLPIAYSADGKAFLAALPQDELDLIAKNLGPRQPTPGDPNCLLDPLEDLTEIREQGYAIVERVPHTITPGRTSCISMPLFRQGRVIGAVTIAYFATTLNRDSARESLLQPLKDTQQKINEVLAVATA</sequence>